<organism evidence="1 2">
    <name type="scientific">Gigaspora margarita</name>
    <dbReference type="NCBI Taxonomy" id="4874"/>
    <lineage>
        <taxon>Eukaryota</taxon>
        <taxon>Fungi</taxon>
        <taxon>Fungi incertae sedis</taxon>
        <taxon>Mucoromycota</taxon>
        <taxon>Glomeromycotina</taxon>
        <taxon>Glomeromycetes</taxon>
        <taxon>Diversisporales</taxon>
        <taxon>Gigasporaceae</taxon>
        <taxon>Gigaspora</taxon>
    </lineage>
</organism>
<proteinExistence type="predicted"/>
<gene>
    <name evidence="1" type="ORF">GMARGA_LOCUS35508</name>
</gene>
<sequence length="54" mass="6502">MSFEITADFFELDNYLHLQVLNEIINLEDGTNCFQNDNVYVVYEDKYEDKDFNI</sequence>
<accession>A0ABN7WVC7</accession>
<protein>
    <submittedName>
        <fullName evidence="1">30701_t:CDS:1</fullName>
    </submittedName>
</protein>
<dbReference type="Proteomes" id="UP000789901">
    <property type="component" value="Unassembled WGS sequence"/>
</dbReference>
<keyword evidence="2" id="KW-1185">Reference proteome</keyword>
<name>A0ABN7WVC7_GIGMA</name>
<feature type="non-terminal residue" evidence="1">
    <location>
        <position position="54"/>
    </location>
</feature>
<dbReference type="EMBL" id="CAJVQB010066253">
    <property type="protein sequence ID" value="CAG8841587.1"/>
    <property type="molecule type" value="Genomic_DNA"/>
</dbReference>
<reference evidence="1 2" key="1">
    <citation type="submission" date="2021-06" db="EMBL/GenBank/DDBJ databases">
        <authorList>
            <person name="Kallberg Y."/>
            <person name="Tangrot J."/>
            <person name="Rosling A."/>
        </authorList>
    </citation>
    <scope>NUCLEOTIDE SEQUENCE [LARGE SCALE GENOMIC DNA]</scope>
    <source>
        <strain evidence="1 2">120-4 pot B 10/14</strain>
    </source>
</reference>
<comment type="caution">
    <text evidence="1">The sequence shown here is derived from an EMBL/GenBank/DDBJ whole genome shotgun (WGS) entry which is preliminary data.</text>
</comment>
<evidence type="ECO:0000313" key="1">
    <source>
        <dbReference type="EMBL" id="CAG8841587.1"/>
    </source>
</evidence>
<evidence type="ECO:0000313" key="2">
    <source>
        <dbReference type="Proteomes" id="UP000789901"/>
    </source>
</evidence>